<comment type="similarity">
    <text evidence="1 2">Belongs to the Cu-Zn superoxide dismutase family.</text>
</comment>
<comment type="function">
    <text evidence="2">Destroys radicals which are normally produced within the cells and which are toxic to biological systems.</text>
</comment>
<keyword evidence="3" id="KW-0732">Signal</keyword>
<dbReference type="SUPFAM" id="SSF49329">
    <property type="entry name" value="Cu,Zn superoxide dismutase-like"/>
    <property type="match status" value="1"/>
</dbReference>
<protein>
    <recommendedName>
        <fullName evidence="2">Superoxide dismutase [Cu-Zn]</fullName>
        <ecNumber evidence="2">1.15.1.1</ecNumber>
    </recommendedName>
</protein>
<gene>
    <name evidence="5" type="ORF">RM540_08900</name>
</gene>
<dbReference type="PROSITE" id="PS00332">
    <property type="entry name" value="SOD_CU_ZN_2"/>
    <property type="match status" value="1"/>
</dbReference>
<keyword evidence="2" id="KW-0560">Oxidoreductase</keyword>
<dbReference type="InterPro" id="IPR018152">
    <property type="entry name" value="SOD_Cu/Zn_BS"/>
</dbReference>
<dbReference type="Pfam" id="PF00080">
    <property type="entry name" value="Sod_Cu"/>
    <property type="match status" value="1"/>
</dbReference>
<feature type="chain" id="PRO_5046080627" description="Superoxide dismutase [Cu-Zn]" evidence="3">
    <location>
        <begin position="18"/>
        <end position="193"/>
    </location>
</feature>
<feature type="domain" description="Superoxide dismutase copper/zinc binding" evidence="4">
    <location>
        <begin position="45"/>
        <end position="186"/>
    </location>
</feature>
<keyword evidence="6" id="KW-1185">Reference proteome</keyword>
<dbReference type="PROSITE" id="PS51257">
    <property type="entry name" value="PROKAR_LIPOPROTEIN"/>
    <property type="match status" value="1"/>
</dbReference>
<comment type="cofactor">
    <cofactor evidence="2">
        <name>Cu cation</name>
        <dbReference type="ChEBI" id="CHEBI:23378"/>
    </cofactor>
    <text evidence="2">Binds 1 copper ion per subunit.</text>
</comment>
<reference evidence="5 6" key="1">
    <citation type="submission" date="2023-09" db="EMBL/GenBank/DDBJ databases">
        <authorList>
            <person name="Rey-Velasco X."/>
        </authorList>
    </citation>
    <scope>NUCLEOTIDE SEQUENCE [LARGE SCALE GENOMIC DNA]</scope>
    <source>
        <strain evidence="5 6">F394</strain>
    </source>
</reference>
<feature type="signal peptide" evidence="3">
    <location>
        <begin position="1"/>
        <end position="17"/>
    </location>
</feature>
<evidence type="ECO:0000313" key="5">
    <source>
        <dbReference type="EMBL" id="MDT0631860.1"/>
    </source>
</evidence>
<evidence type="ECO:0000256" key="2">
    <source>
        <dbReference type="RuleBase" id="RU000393"/>
    </source>
</evidence>
<evidence type="ECO:0000256" key="3">
    <source>
        <dbReference type="SAM" id="SignalP"/>
    </source>
</evidence>
<evidence type="ECO:0000256" key="1">
    <source>
        <dbReference type="ARBA" id="ARBA00010457"/>
    </source>
</evidence>
<dbReference type="PROSITE" id="PS00087">
    <property type="entry name" value="SOD_CU_ZN_1"/>
    <property type="match status" value="1"/>
</dbReference>
<dbReference type="InterPro" id="IPR024134">
    <property type="entry name" value="SOD_Cu/Zn_/chaperone"/>
</dbReference>
<dbReference type="InterPro" id="IPR036423">
    <property type="entry name" value="SOD-like_Cu/Zn_dom_sf"/>
</dbReference>
<name>A0ABU3BRE0_9BACT</name>
<dbReference type="Gene3D" id="2.60.40.200">
    <property type="entry name" value="Superoxide dismutase, copper/zinc binding domain"/>
    <property type="match status" value="1"/>
</dbReference>
<dbReference type="Proteomes" id="UP001267426">
    <property type="component" value="Unassembled WGS sequence"/>
</dbReference>
<dbReference type="EMBL" id="JAVRHT010000018">
    <property type="protein sequence ID" value="MDT0631860.1"/>
    <property type="molecule type" value="Genomic_DNA"/>
</dbReference>
<comment type="catalytic activity">
    <reaction evidence="2">
        <text>2 superoxide + 2 H(+) = H2O2 + O2</text>
        <dbReference type="Rhea" id="RHEA:20696"/>
        <dbReference type="ChEBI" id="CHEBI:15378"/>
        <dbReference type="ChEBI" id="CHEBI:15379"/>
        <dbReference type="ChEBI" id="CHEBI:16240"/>
        <dbReference type="ChEBI" id="CHEBI:18421"/>
        <dbReference type="EC" id="1.15.1.1"/>
    </reaction>
</comment>
<dbReference type="RefSeq" id="WP_311663247.1">
    <property type="nucleotide sequence ID" value="NZ_JAVRHT010000018.1"/>
</dbReference>
<dbReference type="InterPro" id="IPR001424">
    <property type="entry name" value="SOD_Cu_Zn_dom"/>
</dbReference>
<comment type="cofactor">
    <cofactor evidence="2">
        <name>Zn(2+)</name>
        <dbReference type="ChEBI" id="CHEBI:29105"/>
    </cofactor>
    <text evidence="2">Binds 1 zinc ion per subunit.</text>
</comment>
<organism evidence="5 6">
    <name type="scientific">Rubrivirga litoralis</name>
    <dbReference type="NCBI Taxonomy" id="3075598"/>
    <lineage>
        <taxon>Bacteria</taxon>
        <taxon>Pseudomonadati</taxon>
        <taxon>Rhodothermota</taxon>
        <taxon>Rhodothermia</taxon>
        <taxon>Rhodothermales</taxon>
        <taxon>Rubricoccaceae</taxon>
        <taxon>Rubrivirga</taxon>
    </lineage>
</organism>
<dbReference type="PANTHER" id="PTHR10003">
    <property type="entry name" value="SUPEROXIDE DISMUTASE CU-ZN -RELATED"/>
    <property type="match status" value="1"/>
</dbReference>
<sequence>MSRYTPLLVLLPALALAACDSDDDDIIDRVATAEISAPTDTTTGVTGTVAFRQTGDVLRMEVALAGLAPNSVHGFHLHTVGDCGRGDHDADGFAEVGGAAGGHYDPLDTNDHGAPTDDADDKHAGDFGNVTADAAGRVSAIVATDEVSLDGVRPVEGRSVVVHANRDDLETDPGGNSGGRIGCGVISDARDFL</sequence>
<keyword evidence="2" id="KW-0186">Copper</keyword>
<proteinExistence type="inferred from homology"/>
<accession>A0ABU3BRE0</accession>
<keyword evidence="2" id="KW-0479">Metal-binding</keyword>
<evidence type="ECO:0000259" key="4">
    <source>
        <dbReference type="Pfam" id="PF00080"/>
    </source>
</evidence>
<keyword evidence="2" id="KW-0862">Zinc</keyword>
<evidence type="ECO:0000313" key="6">
    <source>
        <dbReference type="Proteomes" id="UP001267426"/>
    </source>
</evidence>
<dbReference type="EC" id="1.15.1.1" evidence="2"/>
<comment type="caution">
    <text evidence="5">The sequence shown here is derived from an EMBL/GenBank/DDBJ whole genome shotgun (WGS) entry which is preliminary data.</text>
</comment>